<gene>
    <name evidence="2" type="ORF">ASPZODRAFT_11496</name>
</gene>
<proteinExistence type="predicted"/>
<keyword evidence="3" id="KW-1185">Reference proteome</keyword>
<evidence type="ECO:0000256" key="1">
    <source>
        <dbReference type="SAM" id="MobiDB-lite"/>
    </source>
</evidence>
<reference evidence="3" key="1">
    <citation type="journal article" date="2017" name="Genome Biol.">
        <title>Comparative genomics reveals high biological diversity and specific adaptations in the industrially and medically important fungal genus Aspergillus.</title>
        <authorList>
            <person name="de Vries R.P."/>
            <person name="Riley R."/>
            <person name="Wiebenga A."/>
            <person name="Aguilar-Osorio G."/>
            <person name="Amillis S."/>
            <person name="Uchima C.A."/>
            <person name="Anderluh G."/>
            <person name="Asadollahi M."/>
            <person name="Askin M."/>
            <person name="Barry K."/>
            <person name="Battaglia E."/>
            <person name="Bayram O."/>
            <person name="Benocci T."/>
            <person name="Braus-Stromeyer S.A."/>
            <person name="Caldana C."/>
            <person name="Canovas D."/>
            <person name="Cerqueira G.C."/>
            <person name="Chen F."/>
            <person name="Chen W."/>
            <person name="Choi C."/>
            <person name="Clum A."/>
            <person name="Dos Santos R.A."/>
            <person name="Damasio A.R."/>
            <person name="Diallinas G."/>
            <person name="Emri T."/>
            <person name="Fekete E."/>
            <person name="Flipphi M."/>
            <person name="Freyberg S."/>
            <person name="Gallo A."/>
            <person name="Gournas C."/>
            <person name="Habgood R."/>
            <person name="Hainaut M."/>
            <person name="Harispe M.L."/>
            <person name="Henrissat B."/>
            <person name="Hilden K.S."/>
            <person name="Hope R."/>
            <person name="Hossain A."/>
            <person name="Karabika E."/>
            <person name="Karaffa L."/>
            <person name="Karanyi Z."/>
            <person name="Krasevec N."/>
            <person name="Kuo A."/>
            <person name="Kusch H."/>
            <person name="LaButti K."/>
            <person name="Lagendijk E.L."/>
            <person name="Lapidus A."/>
            <person name="Levasseur A."/>
            <person name="Lindquist E."/>
            <person name="Lipzen A."/>
            <person name="Logrieco A.F."/>
            <person name="MacCabe A."/>
            <person name="Maekelae M.R."/>
            <person name="Malavazi I."/>
            <person name="Melin P."/>
            <person name="Meyer V."/>
            <person name="Mielnichuk N."/>
            <person name="Miskei M."/>
            <person name="Molnar A.P."/>
            <person name="Mule G."/>
            <person name="Ngan C.Y."/>
            <person name="Orejas M."/>
            <person name="Orosz E."/>
            <person name="Ouedraogo J.P."/>
            <person name="Overkamp K.M."/>
            <person name="Park H.-S."/>
            <person name="Perrone G."/>
            <person name="Piumi F."/>
            <person name="Punt P.J."/>
            <person name="Ram A.F."/>
            <person name="Ramon A."/>
            <person name="Rauscher S."/>
            <person name="Record E."/>
            <person name="Riano-Pachon D.M."/>
            <person name="Robert V."/>
            <person name="Roehrig J."/>
            <person name="Ruller R."/>
            <person name="Salamov A."/>
            <person name="Salih N.S."/>
            <person name="Samson R.A."/>
            <person name="Sandor E."/>
            <person name="Sanguinetti M."/>
            <person name="Schuetze T."/>
            <person name="Sepcic K."/>
            <person name="Shelest E."/>
            <person name="Sherlock G."/>
            <person name="Sophianopoulou V."/>
            <person name="Squina F.M."/>
            <person name="Sun H."/>
            <person name="Susca A."/>
            <person name="Todd R.B."/>
            <person name="Tsang A."/>
            <person name="Unkles S.E."/>
            <person name="van de Wiele N."/>
            <person name="van Rossen-Uffink D."/>
            <person name="Oliveira J.V."/>
            <person name="Vesth T.C."/>
            <person name="Visser J."/>
            <person name="Yu J.-H."/>
            <person name="Zhou M."/>
            <person name="Andersen M.R."/>
            <person name="Archer D.B."/>
            <person name="Baker S.E."/>
            <person name="Benoit I."/>
            <person name="Brakhage A.A."/>
            <person name="Braus G.H."/>
            <person name="Fischer R."/>
            <person name="Frisvad J.C."/>
            <person name="Goldman G.H."/>
            <person name="Houbraken J."/>
            <person name="Oakley B."/>
            <person name="Pocsi I."/>
            <person name="Scazzocchio C."/>
            <person name="Seiboth B."/>
            <person name="vanKuyk P.A."/>
            <person name="Wortman J."/>
            <person name="Dyer P.S."/>
            <person name="Grigoriev I.V."/>
        </authorList>
    </citation>
    <scope>NUCLEOTIDE SEQUENCE [LARGE SCALE GENOMIC DNA]</scope>
    <source>
        <strain evidence="3">CBS 506.65</strain>
    </source>
</reference>
<evidence type="ECO:0000313" key="2">
    <source>
        <dbReference type="EMBL" id="OJJ50632.1"/>
    </source>
</evidence>
<feature type="region of interest" description="Disordered" evidence="1">
    <location>
        <begin position="46"/>
        <end position="92"/>
    </location>
</feature>
<feature type="compositionally biased region" description="Acidic residues" evidence="1">
    <location>
        <begin position="83"/>
        <end position="92"/>
    </location>
</feature>
<dbReference type="OrthoDB" id="5419162at2759"/>
<dbReference type="InterPro" id="IPR052670">
    <property type="entry name" value="UPF0654_domain"/>
</dbReference>
<dbReference type="RefSeq" id="XP_022585142.1">
    <property type="nucleotide sequence ID" value="XM_022721095.1"/>
</dbReference>
<evidence type="ECO:0000313" key="3">
    <source>
        <dbReference type="Proteomes" id="UP000184188"/>
    </source>
</evidence>
<dbReference type="GO" id="GO:0005737">
    <property type="term" value="C:cytoplasm"/>
    <property type="evidence" value="ECO:0007669"/>
    <property type="project" value="TreeGrafter"/>
</dbReference>
<dbReference type="Pfam" id="PF10346">
    <property type="entry name" value="Con-6"/>
    <property type="match status" value="2"/>
</dbReference>
<dbReference type="PANTHER" id="PTHR36576">
    <property type="entry name" value="UPF0654 PROTEIN C11D3.01C-RELATED"/>
    <property type="match status" value="1"/>
</dbReference>
<dbReference type="InterPro" id="IPR018824">
    <property type="entry name" value="Conidiation-specific_6"/>
</dbReference>
<dbReference type="GeneID" id="34607560"/>
<dbReference type="Proteomes" id="UP000184188">
    <property type="component" value="Unassembled WGS sequence"/>
</dbReference>
<dbReference type="VEuPathDB" id="FungiDB:ASPZODRAFT_11496"/>
<organism evidence="2 3">
    <name type="scientific">Penicilliopsis zonata CBS 506.65</name>
    <dbReference type="NCBI Taxonomy" id="1073090"/>
    <lineage>
        <taxon>Eukaryota</taxon>
        <taxon>Fungi</taxon>
        <taxon>Dikarya</taxon>
        <taxon>Ascomycota</taxon>
        <taxon>Pezizomycotina</taxon>
        <taxon>Eurotiomycetes</taxon>
        <taxon>Eurotiomycetidae</taxon>
        <taxon>Eurotiales</taxon>
        <taxon>Aspergillaceae</taxon>
        <taxon>Penicilliopsis</taxon>
    </lineage>
</organism>
<dbReference type="AlphaFoldDB" id="A0A1L9STU7"/>
<sequence length="92" mass="9983">MGSDDAPIEHKARGYKAAISNPHVSGPAKAHAQQELDRYDLEKTLGEGEKPVENVKSGLKAALSNPNNTEMGKMKARQKLESMGEEPEQPVD</sequence>
<feature type="region of interest" description="Disordered" evidence="1">
    <location>
        <begin position="1"/>
        <end position="33"/>
    </location>
</feature>
<protein>
    <recommendedName>
        <fullName evidence="4">Conidiation protein 6</fullName>
    </recommendedName>
</protein>
<dbReference type="PANTHER" id="PTHR36576:SF2">
    <property type="entry name" value="PROTEIN CON-6, PUTATIVE (AFU_ORTHOLOGUE AFUA_4G03615)-RELATED"/>
    <property type="match status" value="1"/>
</dbReference>
<accession>A0A1L9STU7</accession>
<dbReference type="EMBL" id="KV878336">
    <property type="protein sequence ID" value="OJJ50632.1"/>
    <property type="molecule type" value="Genomic_DNA"/>
</dbReference>
<evidence type="ECO:0008006" key="4">
    <source>
        <dbReference type="Google" id="ProtNLM"/>
    </source>
</evidence>
<name>A0A1L9STU7_9EURO</name>